<protein>
    <recommendedName>
        <fullName evidence="7">tRNA (guanine-N(7)-)-methyltransferase</fullName>
        <ecNumber evidence="7">2.1.1.33</ecNumber>
    </recommendedName>
    <alternativeName>
        <fullName evidence="7">tRNA (guanine(46)-N(7))-methyltransferase</fullName>
    </alternativeName>
    <alternativeName>
        <fullName evidence="7">tRNA(m7G46)-methyltransferase</fullName>
    </alternativeName>
</protein>
<dbReference type="HAMAP" id="MF_01057">
    <property type="entry name" value="tRNA_methyltr_TrmB"/>
    <property type="match status" value="1"/>
</dbReference>
<comment type="caution">
    <text evidence="8">The sequence shown here is derived from an EMBL/GenBank/DDBJ whole genome shotgun (WGS) entry which is preliminary data.</text>
</comment>
<dbReference type="PANTHER" id="PTHR23417:SF14">
    <property type="entry name" value="PENTACOTRIPEPTIDE-REPEAT REGION OF PRORP DOMAIN-CONTAINING PROTEIN"/>
    <property type="match status" value="1"/>
</dbReference>
<evidence type="ECO:0000256" key="6">
    <source>
        <dbReference type="ARBA" id="ARBA00022694"/>
    </source>
</evidence>
<evidence type="ECO:0000256" key="2">
    <source>
        <dbReference type="ARBA" id="ARBA00003015"/>
    </source>
</evidence>
<keyword evidence="9" id="KW-1185">Reference proteome</keyword>
<name>A0ABS1C0E6_9BACT</name>
<dbReference type="InterPro" id="IPR003358">
    <property type="entry name" value="tRNA_(Gua-N-7)_MeTrfase_Trmb"/>
</dbReference>
<dbReference type="PROSITE" id="PS51625">
    <property type="entry name" value="SAM_MT_TRMB"/>
    <property type="match status" value="1"/>
</dbReference>
<dbReference type="GO" id="GO:0008176">
    <property type="term" value="F:tRNA (guanine(46)-N7)-methyltransferase activity"/>
    <property type="evidence" value="ECO:0007669"/>
    <property type="project" value="UniProtKB-EC"/>
</dbReference>
<dbReference type="EC" id="2.1.1.33" evidence="7"/>
<dbReference type="SUPFAM" id="SSF53335">
    <property type="entry name" value="S-adenosyl-L-methionine-dependent methyltransferases"/>
    <property type="match status" value="1"/>
</dbReference>
<dbReference type="Proteomes" id="UP000644147">
    <property type="component" value="Unassembled WGS sequence"/>
</dbReference>
<keyword evidence="4 7" id="KW-0808">Transferase</keyword>
<gene>
    <name evidence="7 8" type="primary">trmB</name>
    <name evidence="8" type="ORF">I5M27_07785</name>
</gene>
<dbReference type="Pfam" id="PF02390">
    <property type="entry name" value="Methyltransf_4"/>
    <property type="match status" value="1"/>
</dbReference>
<comment type="catalytic activity">
    <reaction evidence="1 7">
        <text>guanosine(46) in tRNA + S-adenosyl-L-methionine = N(7)-methylguanosine(46) in tRNA + S-adenosyl-L-homocysteine</text>
        <dbReference type="Rhea" id="RHEA:42708"/>
        <dbReference type="Rhea" id="RHEA-COMP:10188"/>
        <dbReference type="Rhea" id="RHEA-COMP:10189"/>
        <dbReference type="ChEBI" id="CHEBI:57856"/>
        <dbReference type="ChEBI" id="CHEBI:59789"/>
        <dbReference type="ChEBI" id="CHEBI:74269"/>
        <dbReference type="ChEBI" id="CHEBI:74480"/>
        <dbReference type="EC" id="2.1.1.33"/>
    </reaction>
</comment>
<evidence type="ECO:0000313" key="8">
    <source>
        <dbReference type="EMBL" id="MBK0402883.1"/>
    </source>
</evidence>
<feature type="binding site" evidence="7">
    <location>
        <position position="47"/>
    </location>
    <ligand>
        <name>S-adenosyl-L-methionine</name>
        <dbReference type="ChEBI" id="CHEBI:59789"/>
    </ligand>
</feature>
<comment type="caution">
    <text evidence="7">Lacks conserved residue(s) required for the propagation of feature annotation.</text>
</comment>
<organism evidence="8 9">
    <name type="scientific">Adhaeribacter terrigena</name>
    <dbReference type="NCBI Taxonomy" id="2793070"/>
    <lineage>
        <taxon>Bacteria</taxon>
        <taxon>Pseudomonadati</taxon>
        <taxon>Bacteroidota</taxon>
        <taxon>Cytophagia</taxon>
        <taxon>Cytophagales</taxon>
        <taxon>Hymenobacteraceae</taxon>
        <taxon>Adhaeribacter</taxon>
    </lineage>
</organism>
<keyword evidence="3 7" id="KW-0489">Methyltransferase</keyword>
<comment type="function">
    <text evidence="2 7">Catalyzes the formation of N(7)-methylguanine at position 46 (m7G46) in tRNA.</text>
</comment>
<dbReference type="EMBL" id="JAEHFX010000003">
    <property type="protein sequence ID" value="MBK0402883.1"/>
    <property type="molecule type" value="Genomic_DNA"/>
</dbReference>
<accession>A0ABS1C0E6</accession>
<feature type="binding site" evidence="7">
    <location>
        <position position="121"/>
    </location>
    <ligand>
        <name>S-adenosyl-L-methionine</name>
        <dbReference type="ChEBI" id="CHEBI:59789"/>
    </ligand>
</feature>
<evidence type="ECO:0000256" key="3">
    <source>
        <dbReference type="ARBA" id="ARBA00022603"/>
    </source>
</evidence>
<dbReference type="RefSeq" id="WP_200505636.1">
    <property type="nucleotide sequence ID" value="NZ_JAEHFX010000003.1"/>
</dbReference>
<evidence type="ECO:0000313" key="9">
    <source>
        <dbReference type="Proteomes" id="UP000644147"/>
    </source>
</evidence>
<feature type="binding site" evidence="7">
    <location>
        <position position="72"/>
    </location>
    <ligand>
        <name>S-adenosyl-L-methionine</name>
        <dbReference type="ChEBI" id="CHEBI:59789"/>
    </ligand>
</feature>
<evidence type="ECO:0000256" key="7">
    <source>
        <dbReference type="HAMAP-Rule" id="MF_01057"/>
    </source>
</evidence>
<dbReference type="NCBIfam" id="NF001080">
    <property type="entry name" value="PRK00121.2-2"/>
    <property type="match status" value="1"/>
</dbReference>
<feature type="binding site" evidence="7">
    <location>
        <begin position="197"/>
        <end position="200"/>
    </location>
    <ligand>
        <name>substrate</name>
    </ligand>
</feature>
<sequence length="217" mass="25310">MGRSKLQKFQVIGERQNVVEPGKEKFKQLKGRWAEDFFGNNHEIILEIGCGKGDYTVGMAQLFPNKNFLGVDIKGARLWKGSSLAEENGLTNVGFLRTFIEEITEHFDENEVSELWVTFPDPRPRLGEEKKRLTSPRFMNMYKQMVKPGGIIHFKTDNLELFDYTLELLQRNEEKNLIFTRDLYNSDLQHHTLGIQTTYERKFLGEGLPIKYLQFEV</sequence>
<feature type="binding site" evidence="7">
    <location>
        <position position="157"/>
    </location>
    <ligand>
        <name>substrate</name>
    </ligand>
</feature>
<dbReference type="InterPro" id="IPR055361">
    <property type="entry name" value="tRNA_methyltr_TrmB_bact"/>
</dbReference>
<evidence type="ECO:0000256" key="1">
    <source>
        <dbReference type="ARBA" id="ARBA00000142"/>
    </source>
</evidence>
<proteinExistence type="inferred from homology"/>
<keyword evidence="6 7" id="KW-0819">tRNA processing</keyword>
<dbReference type="Gene3D" id="3.40.50.150">
    <property type="entry name" value="Vaccinia Virus protein VP39"/>
    <property type="match status" value="1"/>
</dbReference>
<dbReference type="PANTHER" id="PTHR23417">
    <property type="entry name" value="3-DEOXY-D-MANNO-OCTULOSONIC-ACID TRANSFERASE/TRNA GUANINE-N 7 - -METHYLTRANSFERASE"/>
    <property type="match status" value="1"/>
</dbReference>
<keyword evidence="5 7" id="KW-0949">S-adenosyl-L-methionine</keyword>
<reference evidence="8 9" key="1">
    <citation type="submission" date="2020-12" db="EMBL/GenBank/DDBJ databases">
        <title>Bacterial novel species Adhaeribacter sp. BT258 isolated from soil.</title>
        <authorList>
            <person name="Jung H.-Y."/>
        </authorList>
    </citation>
    <scope>NUCLEOTIDE SEQUENCE [LARGE SCALE GENOMIC DNA]</scope>
    <source>
        <strain evidence="8 9">BT258</strain>
    </source>
</reference>
<comment type="similarity">
    <text evidence="7">Belongs to the class I-like SAM-binding methyltransferase superfamily. TrmB family.</text>
</comment>
<dbReference type="NCBIfam" id="TIGR00091">
    <property type="entry name" value="tRNA (guanosine(46)-N7)-methyltransferase TrmB"/>
    <property type="match status" value="1"/>
</dbReference>
<dbReference type="InterPro" id="IPR029063">
    <property type="entry name" value="SAM-dependent_MTases_sf"/>
</dbReference>
<evidence type="ECO:0000256" key="5">
    <source>
        <dbReference type="ARBA" id="ARBA00022691"/>
    </source>
</evidence>
<evidence type="ECO:0000256" key="4">
    <source>
        <dbReference type="ARBA" id="ARBA00022679"/>
    </source>
</evidence>
<comment type="pathway">
    <text evidence="7">tRNA modification; N(7)-methylguanine-tRNA biosynthesis.</text>
</comment>